<dbReference type="Proteomes" id="UP001178508">
    <property type="component" value="Chromosome 10"/>
</dbReference>
<keyword evidence="3" id="KW-0342">GTP-binding</keyword>
<evidence type="ECO:0000256" key="2">
    <source>
        <dbReference type="ARBA" id="ARBA00022741"/>
    </source>
</evidence>
<dbReference type="EMBL" id="OY660873">
    <property type="protein sequence ID" value="CAJ1066033.1"/>
    <property type="molecule type" value="Genomic_DNA"/>
</dbReference>
<reference evidence="6" key="1">
    <citation type="submission" date="2023-08" db="EMBL/GenBank/DDBJ databases">
        <authorList>
            <person name="Alioto T."/>
            <person name="Alioto T."/>
            <person name="Gomez Garrido J."/>
        </authorList>
    </citation>
    <scope>NUCLEOTIDE SEQUENCE</scope>
</reference>
<dbReference type="SUPFAM" id="SSF52540">
    <property type="entry name" value="P-loop containing nucleoside triphosphate hydrolases"/>
    <property type="match status" value="2"/>
</dbReference>
<evidence type="ECO:0000313" key="7">
    <source>
        <dbReference type="Proteomes" id="UP001178508"/>
    </source>
</evidence>
<dbReference type="PROSITE" id="PS51720">
    <property type="entry name" value="G_AIG1"/>
    <property type="match status" value="2"/>
</dbReference>
<dbReference type="InterPro" id="IPR006703">
    <property type="entry name" value="G_AIG1"/>
</dbReference>
<dbReference type="GO" id="GO:0005525">
    <property type="term" value="F:GTP binding"/>
    <property type="evidence" value="ECO:0007669"/>
    <property type="project" value="UniProtKB-KW"/>
</dbReference>
<organism evidence="6 7">
    <name type="scientific">Xyrichtys novacula</name>
    <name type="common">Pearly razorfish</name>
    <name type="synonym">Hemipteronotus novacula</name>
    <dbReference type="NCBI Taxonomy" id="13765"/>
    <lineage>
        <taxon>Eukaryota</taxon>
        <taxon>Metazoa</taxon>
        <taxon>Chordata</taxon>
        <taxon>Craniata</taxon>
        <taxon>Vertebrata</taxon>
        <taxon>Euteleostomi</taxon>
        <taxon>Actinopterygii</taxon>
        <taxon>Neopterygii</taxon>
        <taxon>Teleostei</taxon>
        <taxon>Neoteleostei</taxon>
        <taxon>Acanthomorphata</taxon>
        <taxon>Eupercaria</taxon>
        <taxon>Labriformes</taxon>
        <taxon>Labridae</taxon>
        <taxon>Xyrichtys</taxon>
    </lineage>
</organism>
<evidence type="ECO:0000256" key="3">
    <source>
        <dbReference type="ARBA" id="ARBA00023134"/>
    </source>
</evidence>
<dbReference type="AlphaFoldDB" id="A0AAV1FYA1"/>
<feature type="domain" description="AIG1-type G" evidence="5">
    <location>
        <begin position="1"/>
        <end position="191"/>
    </location>
</feature>
<dbReference type="Gene3D" id="3.40.50.300">
    <property type="entry name" value="P-loop containing nucleotide triphosphate hydrolases"/>
    <property type="match status" value="2"/>
</dbReference>
<gene>
    <name evidence="6" type="ORF">XNOV1_A013231</name>
</gene>
<name>A0AAV1FYA1_XYRNO</name>
<comment type="similarity">
    <text evidence="1">Belongs to the TRAFAC class TrmE-Era-EngA-EngB-Septin-like GTPase superfamily. AIG1/Toc34/Toc159-like paraseptin GTPase family. IAN subfamily.</text>
</comment>
<keyword evidence="7" id="KW-1185">Reference proteome</keyword>
<protein>
    <submittedName>
        <fullName evidence="6">GTPase IMAP family member 8-like</fullName>
    </submittedName>
</protein>
<evidence type="ECO:0000256" key="1">
    <source>
        <dbReference type="ARBA" id="ARBA00008535"/>
    </source>
</evidence>
<sequence>MLLLGERKSGKSSAGNTILGRPAFTKNTTHSTREIGTIFRKQVTVVDTPGWSPNSTTPHRVSQDVCTSLTLCKPELHAILLVLPTTSAFGKEEWRAMEDHLRLLQTPIWSRAMVLFTHGDKLGVPIEEHIRQQGKTLHWLLERCANRYHVMTNQPSTIKAEVTQLMEKIQRMLETTPPSWEIRNKQYTKLRQESMEGWRGWQGRQEDMEMTNVYDLCDDMPGLARQRASGKYVLVCLIGPGCALSFILLGRKKSGKSSAGNIILNREKFQVHQYRQTSKSSVGHGTVSGRAVTVVLTPGWSLFGLSNVKEVKAEIEQSPSYCPEGSKVTFLLAIPVDTFKRKDMKAVEEFVGVLGNDVWRRTVVLFTYGEELRGTTVEEHIKKKGEPLQAVLQKCYHRRVVFNTESGDSDQVKQLLEIVDPM</sequence>
<feature type="region of interest" description="Disordered" evidence="4">
    <location>
        <begin position="1"/>
        <end position="24"/>
    </location>
</feature>
<feature type="domain" description="AIG1-type G" evidence="5">
    <location>
        <begin position="241"/>
        <end position="422"/>
    </location>
</feature>
<dbReference type="Pfam" id="PF04548">
    <property type="entry name" value="AIG1"/>
    <property type="match status" value="2"/>
</dbReference>
<evidence type="ECO:0000259" key="5">
    <source>
        <dbReference type="PROSITE" id="PS51720"/>
    </source>
</evidence>
<dbReference type="InterPro" id="IPR045058">
    <property type="entry name" value="GIMA/IAN/Toc"/>
</dbReference>
<evidence type="ECO:0000256" key="4">
    <source>
        <dbReference type="SAM" id="MobiDB-lite"/>
    </source>
</evidence>
<proteinExistence type="inferred from homology"/>
<dbReference type="InterPro" id="IPR027417">
    <property type="entry name" value="P-loop_NTPase"/>
</dbReference>
<keyword evidence="2" id="KW-0547">Nucleotide-binding</keyword>
<dbReference type="PANTHER" id="PTHR10903:SF107">
    <property type="entry name" value="GTPASE IMAP FAMILY MEMBER 4-LIKE-RELATED"/>
    <property type="match status" value="1"/>
</dbReference>
<evidence type="ECO:0000313" key="6">
    <source>
        <dbReference type="EMBL" id="CAJ1066033.1"/>
    </source>
</evidence>
<dbReference type="PANTHER" id="PTHR10903">
    <property type="entry name" value="GTPASE, IMAP FAMILY MEMBER-RELATED"/>
    <property type="match status" value="1"/>
</dbReference>
<accession>A0AAV1FYA1</accession>